<keyword evidence="11" id="KW-1185">Reference proteome</keyword>
<dbReference type="PANTHER" id="PTHR43394:SF1">
    <property type="entry name" value="ATP-BINDING CASSETTE SUB-FAMILY B MEMBER 10, MITOCHONDRIAL"/>
    <property type="match status" value="1"/>
</dbReference>
<evidence type="ECO:0000259" key="6">
    <source>
        <dbReference type="PROSITE" id="PS50893"/>
    </source>
</evidence>
<keyword evidence="4 5" id="KW-0472">Membrane</keyword>
<name>A0A7W7HK74_9ACTN</name>
<dbReference type="Proteomes" id="UP000631312">
    <property type="component" value="Unassembled WGS sequence"/>
</dbReference>
<feature type="transmembrane region" description="Helical" evidence="5">
    <location>
        <begin position="21"/>
        <end position="42"/>
    </location>
</feature>
<evidence type="ECO:0000313" key="11">
    <source>
        <dbReference type="Proteomes" id="UP000631312"/>
    </source>
</evidence>
<dbReference type="Pfam" id="PF00005">
    <property type="entry name" value="ABC_tran"/>
    <property type="match status" value="1"/>
</dbReference>
<dbReference type="GO" id="GO:0016887">
    <property type="term" value="F:ATP hydrolysis activity"/>
    <property type="evidence" value="ECO:0007669"/>
    <property type="project" value="InterPro"/>
</dbReference>
<sequence>MGDHLLRPALRRQRGRLTAGVALLCLHQAAEALVPVTIGVVIDRAVATSDTGALLLSLAALTLLFTVLSLAWRFGARFSNAAKEHEAHRARVRITERALDPRGQRSGLRDGELLSIAASDADRSAAAIRTAGSAAAACTALLVSATALIMVDPALGVGVLVGVPLVLMSLQRLAPLLTRRSEAQQAALAETSALAVDLVAGLRVLRGIGAQHHAAGRFAAASRGALTDTLRAATTKGLHLGLTSTVNGLLLAAVTGAAGWLALNGRITVGELVAVVGLAQFIAEPVQTLGWCVQSLATARASARRVAKVLQAAPAVRPGTASAPPPASERLVLTDLRYGTLTGLNLRILAGETVGILADDPRDAEALLAVLAGTAPREDYQGSVRIDAAPAESLRLAESRRIVLVEPHDVALFEGTLRDNLAAGTTADDDTLLEAIRVAAAEDVLHTDGLDQVLIERGANLSGGQRQRVALARAVVAAPPVLVLHDPTTAVDPVTEALIAERLTSARRASPQATVVVTSSPALLRAADRVLVLTGGRIRAEGTHDELVAAEPSYREAVLR</sequence>
<dbReference type="InterPro" id="IPR011527">
    <property type="entry name" value="ABC1_TM_dom"/>
</dbReference>
<dbReference type="InterPro" id="IPR039421">
    <property type="entry name" value="Type_1_exporter"/>
</dbReference>
<keyword evidence="9" id="KW-0547">Nucleotide-binding</keyword>
<dbReference type="RefSeq" id="WP_188123996.1">
    <property type="nucleotide sequence ID" value="NZ_BOMP01000178.1"/>
</dbReference>
<keyword evidence="9" id="KW-0067">ATP-binding</keyword>
<proteinExistence type="predicted"/>
<evidence type="ECO:0000313" key="10">
    <source>
        <dbReference type="Proteomes" id="UP000590511"/>
    </source>
</evidence>
<keyword evidence="3 5" id="KW-1133">Transmembrane helix</keyword>
<dbReference type="SUPFAM" id="SSF52540">
    <property type="entry name" value="P-loop containing nucleoside triphosphate hydrolases"/>
    <property type="match status" value="1"/>
</dbReference>
<dbReference type="InterPro" id="IPR017871">
    <property type="entry name" value="ABC_transporter-like_CS"/>
</dbReference>
<evidence type="ECO:0000256" key="5">
    <source>
        <dbReference type="SAM" id="Phobius"/>
    </source>
</evidence>
<evidence type="ECO:0000256" key="2">
    <source>
        <dbReference type="ARBA" id="ARBA00022692"/>
    </source>
</evidence>
<dbReference type="Gene3D" id="1.20.1560.10">
    <property type="entry name" value="ABC transporter type 1, transmembrane domain"/>
    <property type="match status" value="1"/>
</dbReference>
<dbReference type="GO" id="GO:0005524">
    <property type="term" value="F:ATP binding"/>
    <property type="evidence" value="ECO:0007669"/>
    <property type="project" value="UniProtKB-KW"/>
</dbReference>
<gene>
    <name evidence="8" type="ORF">Alo02nite_87910</name>
    <name evidence="9" type="ORF">BJ964_006228</name>
</gene>
<accession>A0A7W7HK74</accession>
<feature type="domain" description="ABC transporter" evidence="6">
    <location>
        <begin position="326"/>
        <end position="560"/>
    </location>
</feature>
<organism evidence="9 10">
    <name type="scientific">Actinoplanes lobatus</name>
    <dbReference type="NCBI Taxonomy" id="113568"/>
    <lineage>
        <taxon>Bacteria</taxon>
        <taxon>Bacillati</taxon>
        <taxon>Actinomycetota</taxon>
        <taxon>Actinomycetes</taxon>
        <taxon>Micromonosporales</taxon>
        <taxon>Micromonosporaceae</taxon>
        <taxon>Actinoplanes</taxon>
    </lineage>
</organism>
<keyword evidence="2 5" id="KW-0812">Transmembrane</keyword>
<dbReference type="SUPFAM" id="SSF90123">
    <property type="entry name" value="ABC transporter transmembrane region"/>
    <property type="match status" value="1"/>
</dbReference>
<comment type="caution">
    <text evidence="9">The sequence shown here is derived from an EMBL/GenBank/DDBJ whole genome shotgun (WGS) entry which is preliminary data.</text>
</comment>
<evidence type="ECO:0000259" key="7">
    <source>
        <dbReference type="PROSITE" id="PS50929"/>
    </source>
</evidence>
<protein>
    <submittedName>
        <fullName evidence="8">ABC transporter permease</fullName>
    </submittedName>
    <submittedName>
        <fullName evidence="9">Putative ABC transport system ATP-binding protein</fullName>
    </submittedName>
</protein>
<reference evidence="8 11" key="2">
    <citation type="submission" date="2021-01" db="EMBL/GenBank/DDBJ databases">
        <title>Whole genome shotgun sequence of Actinoplanes lobatus NBRC 12513.</title>
        <authorList>
            <person name="Komaki H."/>
            <person name="Tamura T."/>
        </authorList>
    </citation>
    <scope>NUCLEOTIDE SEQUENCE [LARGE SCALE GENOMIC DNA]</scope>
    <source>
        <strain evidence="8 11">NBRC 12513</strain>
    </source>
</reference>
<dbReference type="Pfam" id="PF00664">
    <property type="entry name" value="ABC_membrane"/>
    <property type="match status" value="1"/>
</dbReference>
<feature type="transmembrane region" description="Helical" evidence="5">
    <location>
        <begin position="155"/>
        <end position="174"/>
    </location>
</feature>
<dbReference type="Proteomes" id="UP000590511">
    <property type="component" value="Unassembled WGS sequence"/>
</dbReference>
<comment type="subcellular location">
    <subcellularLocation>
        <location evidence="1">Cell membrane</location>
        <topology evidence="1">Multi-pass membrane protein</topology>
    </subcellularLocation>
</comment>
<dbReference type="PROSITE" id="PS50929">
    <property type="entry name" value="ABC_TM1F"/>
    <property type="match status" value="1"/>
</dbReference>
<dbReference type="GO" id="GO:0005886">
    <property type="term" value="C:plasma membrane"/>
    <property type="evidence" value="ECO:0007669"/>
    <property type="project" value="UniProtKB-SubCell"/>
</dbReference>
<dbReference type="GO" id="GO:0015421">
    <property type="term" value="F:ABC-type oligopeptide transporter activity"/>
    <property type="evidence" value="ECO:0007669"/>
    <property type="project" value="TreeGrafter"/>
</dbReference>
<dbReference type="InterPro" id="IPR036640">
    <property type="entry name" value="ABC1_TM_sf"/>
</dbReference>
<reference evidence="9 10" key="1">
    <citation type="submission" date="2020-08" db="EMBL/GenBank/DDBJ databases">
        <title>Sequencing the genomes of 1000 actinobacteria strains.</title>
        <authorList>
            <person name="Klenk H.-P."/>
        </authorList>
    </citation>
    <scope>NUCLEOTIDE SEQUENCE [LARGE SCALE GENOMIC DNA]</scope>
    <source>
        <strain evidence="9 10">DSM 43150</strain>
    </source>
</reference>
<dbReference type="PROSITE" id="PS00211">
    <property type="entry name" value="ABC_TRANSPORTER_1"/>
    <property type="match status" value="1"/>
</dbReference>
<dbReference type="PANTHER" id="PTHR43394">
    <property type="entry name" value="ATP-DEPENDENT PERMEASE MDL1, MITOCHONDRIAL"/>
    <property type="match status" value="1"/>
</dbReference>
<feature type="transmembrane region" description="Helical" evidence="5">
    <location>
        <begin position="131"/>
        <end position="149"/>
    </location>
</feature>
<evidence type="ECO:0000256" key="3">
    <source>
        <dbReference type="ARBA" id="ARBA00022989"/>
    </source>
</evidence>
<dbReference type="PROSITE" id="PS50893">
    <property type="entry name" value="ABC_TRANSPORTER_2"/>
    <property type="match status" value="1"/>
</dbReference>
<dbReference type="Gene3D" id="3.40.50.300">
    <property type="entry name" value="P-loop containing nucleotide triphosphate hydrolases"/>
    <property type="match status" value="1"/>
</dbReference>
<feature type="domain" description="ABC transmembrane type-1" evidence="7">
    <location>
        <begin position="19"/>
        <end position="298"/>
    </location>
</feature>
<dbReference type="EMBL" id="JACHNC010000001">
    <property type="protein sequence ID" value="MBB4752067.1"/>
    <property type="molecule type" value="Genomic_DNA"/>
</dbReference>
<dbReference type="InterPro" id="IPR003439">
    <property type="entry name" value="ABC_transporter-like_ATP-bd"/>
</dbReference>
<evidence type="ECO:0000256" key="1">
    <source>
        <dbReference type="ARBA" id="ARBA00004651"/>
    </source>
</evidence>
<evidence type="ECO:0000313" key="8">
    <source>
        <dbReference type="EMBL" id="GIE45893.1"/>
    </source>
</evidence>
<dbReference type="AlphaFoldDB" id="A0A7W7HK74"/>
<dbReference type="InterPro" id="IPR027417">
    <property type="entry name" value="P-loop_NTPase"/>
</dbReference>
<feature type="transmembrane region" description="Helical" evidence="5">
    <location>
        <begin position="54"/>
        <end position="74"/>
    </location>
</feature>
<evidence type="ECO:0000256" key="4">
    <source>
        <dbReference type="ARBA" id="ARBA00023136"/>
    </source>
</evidence>
<evidence type="ECO:0000313" key="9">
    <source>
        <dbReference type="EMBL" id="MBB4752067.1"/>
    </source>
</evidence>
<dbReference type="EMBL" id="BOMP01000178">
    <property type="protein sequence ID" value="GIE45893.1"/>
    <property type="molecule type" value="Genomic_DNA"/>
</dbReference>